<reference evidence="2 3" key="1">
    <citation type="submission" date="2016-10" db="EMBL/GenBank/DDBJ databases">
        <authorList>
            <person name="de Groot N.N."/>
        </authorList>
    </citation>
    <scope>NUCLEOTIDE SEQUENCE [LARGE SCALE GENOMIC DNA]</scope>
    <source>
        <strain evidence="2 3">DSM 27842</strain>
    </source>
</reference>
<proteinExistence type="predicted"/>
<dbReference type="InterPro" id="IPR051815">
    <property type="entry name" value="Molybdate_resp_trans_reg"/>
</dbReference>
<dbReference type="AlphaFoldDB" id="A0A1H8RD17"/>
<evidence type="ECO:0000313" key="3">
    <source>
        <dbReference type="Proteomes" id="UP000198893"/>
    </source>
</evidence>
<dbReference type="PANTHER" id="PTHR30432:SF1">
    <property type="entry name" value="DNA-BINDING TRANSCRIPTIONAL DUAL REGULATOR MODE"/>
    <property type="match status" value="1"/>
</dbReference>
<organism evidence="2 3">
    <name type="scientific">Salinihabitans flavidus</name>
    <dbReference type="NCBI Taxonomy" id="569882"/>
    <lineage>
        <taxon>Bacteria</taxon>
        <taxon>Pseudomonadati</taxon>
        <taxon>Pseudomonadota</taxon>
        <taxon>Alphaproteobacteria</taxon>
        <taxon>Rhodobacterales</taxon>
        <taxon>Roseobacteraceae</taxon>
        <taxon>Salinihabitans</taxon>
    </lineage>
</organism>
<dbReference type="Pfam" id="PF00126">
    <property type="entry name" value="HTH_1"/>
    <property type="match status" value="1"/>
</dbReference>
<name>A0A1H8RD17_9RHOB</name>
<dbReference type="PANTHER" id="PTHR30432">
    <property type="entry name" value="TRANSCRIPTIONAL REGULATOR MODE"/>
    <property type="match status" value="1"/>
</dbReference>
<dbReference type="InterPro" id="IPR036388">
    <property type="entry name" value="WH-like_DNA-bd_sf"/>
</dbReference>
<feature type="domain" description="HTH lysR-type" evidence="1">
    <location>
        <begin position="28"/>
        <end position="88"/>
    </location>
</feature>
<dbReference type="OrthoDB" id="9800709at2"/>
<keyword evidence="3" id="KW-1185">Reference proteome</keyword>
<accession>A0A1H8RD17</accession>
<dbReference type="Gene3D" id="1.10.10.10">
    <property type="entry name" value="Winged helix-like DNA-binding domain superfamily/Winged helix DNA-binding domain"/>
    <property type="match status" value="1"/>
</dbReference>
<protein>
    <submittedName>
        <fullName evidence="2">Molybdate transport system regulatory protein</fullName>
    </submittedName>
</protein>
<dbReference type="STRING" id="569882.SAMN04490248_10897"/>
<gene>
    <name evidence="2" type="ORF">SAMN04490248_10897</name>
</gene>
<dbReference type="RefSeq" id="WP_093117578.1">
    <property type="nucleotide sequence ID" value="NZ_FODS01000008.1"/>
</dbReference>
<evidence type="ECO:0000313" key="2">
    <source>
        <dbReference type="EMBL" id="SEO64157.1"/>
    </source>
</evidence>
<sequence length="123" mass="13326">MSRETETPALRIRIVFGETGMMGPGKAELLERIDATGSIAGAGRAMGMSYKRAWMLIETLNDMFARPVVESTRGGSGGGGAVLTETGRQVLTLYRAFEREVAEAGADRLGEMQSLLRDISERE</sequence>
<dbReference type="InterPro" id="IPR036390">
    <property type="entry name" value="WH_DNA-bd_sf"/>
</dbReference>
<dbReference type="EMBL" id="FODS01000008">
    <property type="protein sequence ID" value="SEO64157.1"/>
    <property type="molecule type" value="Genomic_DNA"/>
</dbReference>
<dbReference type="InterPro" id="IPR000847">
    <property type="entry name" value="LysR_HTH_N"/>
</dbReference>
<dbReference type="Proteomes" id="UP000198893">
    <property type="component" value="Unassembled WGS sequence"/>
</dbReference>
<dbReference type="SUPFAM" id="SSF46785">
    <property type="entry name" value="Winged helix' DNA-binding domain"/>
    <property type="match status" value="1"/>
</dbReference>
<evidence type="ECO:0000259" key="1">
    <source>
        <dbReference type="Pfam" id="PF00126"/>
    </source>
</evidence>